<organism evidence="1 2">
    <name type="scientific">Peronosclerospora sorghi</name>
    <dbReference type="NCBI Taxonomy" id="230839"/>
    <lineage>
        <taxon>Eukaryota</taxon>
        <taxon>Sar</taxon>
        <taxon>Stramenopiles</taxon>
        <taxon>Oomycota</taxon>
        <taxon>Peronosporomycetes</taxon>
        <taxon>Peronosporales</taxon>
        <taxon>Peronosporaceae</taxon>
        <taxon>Peronosclerospora</taxon>
    </lineage>
</organism>
<evidence type="ECO:0000313" key="2">
    <source>
        <dbReference type="Proteomes" id="UP001163321"/>
    </source>
</evidence>
<dbReference type="Proteomes" id="UP001163321">
    <property type="component" value="Chromosome 6"/>
</dbReference>
<reference evidence="1 2" key="1">
    <citation type="journal article" date="2022" name="bioRxiv">
        <title>The genome of the oomycete Peronosclerospora sorghi, a cosmopolitan pathogen of maize and sorghum, is inflated with dispersed pseudogenes.</title>
        <authorList>
            <person name="Fletcher K."/>
            <person name="Martin F."/>
            <person name="Isakeit T."/>
            <person name="Cavanaugh K."/>
            <person name="Magill C."/>
            <person name="Michelmore R."/>
        </authorList>
    </citation>
    <scope>NUCLEOTIDE SEQUENCE [LARGE SCALE GENOMIC DNA]</scope>
    <source>
        <strain evidence="1">P6</strain>
    </source>
</reference>
<dbReference type="EMBL" id="CM047585">
    <property type="protein sequence ID" value="KAI9909747.1"/>
    <property type="molecule type" value="Genomic_DNA"/>
</dbReference>
<sequence>MSSRRSRMERTNSLDTPSSLFRRLQGKKNGSKTASESLSASQPTPHRRMLSRDRKRPTVIYYSSDRTDLDESTMETSTITDGELSEDESPRFKRFPSEDMSCFHADGKKQDLVTSMGPRETVSRCRGHSSTRGPGRAFMRMTQSFSRASERMDLSVDGDKEHRRALRQSAKYDVTWRQDDESACCQVCFAMFTKISRRRHHCRVCGELVCGACSQDQVVLVDKFSSPRRACMACCSLLQAMARAGDDRVKVVEPDMGSATSIRRHHQSAPVASTSQSPSLPTPTATPRYRDRFAEVHRVMAAGKLSRRRGSSEKKMYVISSRWLRRWLAFTSAASHSNSLGYDFDVPDHGETHNMGRAPTPIDNLGLLELARGKLVPRPGLIRDDIISGDAASAGDDADFQLLTPEVWEVFQRLYGGGPAIYVNLTSAEPTTWIIDVSGLLAAGANGSNVPVLPIVERALRTRHKGEQEFAPGKPYSNHCRMDSESTTPVDSQCTLSNYRQPSPAGGMTSSSSSSSLSEFRSPTGHGKMHFDEFESDVAVLPVKVIKNATEGDDAGAPASVRSPKAAVAASAFAVAMKQARLNAQKAIDDRASRVIAA</sequence>
<keyword evidence="2" id="KW-1185">Reference proteome</keyword>
<name>A0ACC0VU72_9STRA</name>
<evidence type="ECO:0000313" key="1">
    <source>
        <dbReference type="EMBL" id="KAI9909747.1"/>
    </source>
</evidence>
<accession>A0ACC0VU72</accession>
<gene>
    <name evidence="1" type="ORF">PsorP6_010219</name>
</gene>
<protein>
    <submittedName>
        <fullName evidence="1">Uncharacterized protein</fullName>
    </submittedName>
</protein>
<proteinExistence type="predicted"/>
<comment type="caution">
    <text evidence="1">The sequence shown here is derived from an EMBL/GenBank/DDBJ whole genome shotgun (WGS) entry which is preliminary data.</text>
</comment>